<dbReference type="GO" id="GO:0004169">
    <property type="term" value="F:dolichyl-phosphate-mannose-protein mannosyltransferase activity"/>
    <property type="evidence" value="ECO:0007669"/>
    <property type="project" value="UniProtKB-EC"/>
</dbReference>
<evidence type="ECO:0000256" key="4">
    <source>
        <dbReference type="ARBA" id="ARBA00012839"/>
    </source>
</evidence>
<comment type="similarity">
    <text evidence="3">Belongs to the glycosyltransferase 39 family.</text>
</comment>
<gene>
    <name evidence="17" type="ORF">PHYBLDRAFT_168113</name>
</gene>
<dbReference type="Pfam" id="PF02815">
    <property type="entry name" value="MIR"/>
    <property type="match status" value="1"/>
</dbReference>
<keyword evidence="11 15" id="KW-0472">Membrane</keyword>
<dbReference type="EMBL" id="KV440980">
    <property type="protein sequence ID" value="OAD73677.1"/>
    <property type="molecule type" value="Genomic_DNA"/>
</dbReference>
<dbReference type="InterPro" id="IPR016093">
    <property type="entry name" value="MIR_motif"/>
</dbReference>
<dbReference type="EC" id="2.4.1.109" evidence="4"/>
<feature type="transmembrane region" description="Helical" evidence="15">
    <location>
        <begin position="281"/>
        <end position="304"/>
    </location>
</feature>
<dbReference type="VEuPathDB" id="FungiDB:PHYBLDRAFT_168113"/>
<dbReference type="InterPro" id="IPR036300">
    <property type="entry name" value="MIR_dom_sf"/>
</dbReference>
<feature type="compositionally biased region" description="Basic and acidic residues" evidence="14">
    <location>
        <begin position="11"/>
        <end position="20"/>
    </location>
</feature>
<dbReference type="PANTHER" id="PTHR10050">
    <property type="entry name" value="DOLICHYL-PHOSPHATE-MANNOSE--PROTEIN MANNOSYLTRANSFERASE"/>
    <property type="match status" value="1"/>
</dbReference>
<dbReference type="SMART" id="SM00472">
    <property type="entry name" value="MIR"/>
    <property type="match status" value="3"/>
</dbReference>
<evidence type="ECO:0000256" key="14">
    <source>
        <dbReference type="SAM" id="MobiDB-lite"/>
    </source>
</evidence>
<comment type="catalytic activity">
    <reaction evidence="12">
        <text>a di-trans,poly-cis-dolichyl beta-D-mannosyl phosphate + L-threonyl-[protein] = 3-O-(alpha-D-mannosyl)-L-threonyl-[protein] + a di-trans,poly-cis-dolichyl phosphate + H(+)</text>
        <dbReference type="Rhea" id="RHEA:53396"/>
        <dbReference type="Rhea" id="RHEA-COMP:11060"/>
        <dbReference type="Rhea" id="RHEA-COMP:13547"/>
        <dbReference type="Rhea" id="RHEA-COMP:19498"/>
        <dbReference type="Rhea" id="RHEA-COMP:19501"/>
        <dbReference type="ChEBI" id="CHEBI:15378"/>
        <dbReference type="ChEBI" id="CHEBI:30013"/>
        <dbReference type="ChEBI" id="CHEBI:57683"/>
        <dbReference type="ChEBI" id="CHEBI:58211"/>
        <dbReference type="ChEBI" id="CHEBI:137323"/>
        <dbReference type="EC" id="2.4.1.109"/>
    </reaction>
</comment>
<feature type="transmembrane region" description="Helical" evidence="15">
    <location>
        <begin position="171"/>
        <end position="188"/>
    </location>
</feature>
<keyword evidence="6 17" id="KW-0808">Transferase</keyword>
<feature type="domain" description="MIR" evidence="16">
    <location>
        <begin position="398"/>
        <end position="456"/>
    </location>
</feature>
<evidence type="ECO:0000256" key="3">
    <source>
        <dbReference type="ARBA" id="ARBA00007222"/>
    </source>
</evidence>
<proteinExistence type="inferred from homology"/>
<comment type="pathway">
    <text evidence="2">Protein modification; protein glycosylation.</text>
</comment>
<dbReference type="PROSITE" id="PS50919">
    <property type="entry name" value="MIR"/>
    <property type="match status" value="2"/>
</dbReference>
<evidence type="ECO:0000256" key="2">
    <source>
        <dbReference type="ARBA" id="ARBA00004922"/>
    </source>
</evidence>
<dbReference type="RefSeq" id="XP_018291717.1">
    <property type="nucleotide sequence ID" value="XM_018435801.1"/>
</dbReference>
<dbReference type="PANTHER" id="PTHR10050:SF46">
    <property type="entry name" value="PROTEIN O-MANNOSYL-TRANSFERASE 2"/>
    <property type="match status" value="1"/>
</dbReference>
<keyword evidence="9" id="KW-0256">Endoplasmic reticulum</keyword>
<dbReference type="InterPro" id="IPR003342">
    <property type="entry name" value="ArnT-like_N"/>
</dbReference>
<organism evidence="17 18">
    <name type="scientific">Phycomyces blakesleeanus (strain ATCC 8743b / DSM 1359 / FGSC 10004 / NBRC 33097 / NRRL 1555)</name>
    <dbReference type="NCBI Taxonomy" id="763407"/>
    <lineage>
        <taxon>Eukaryota</taxon>
        <taxon>Fungi</taxon>
        <taxon>Fungi incertae sedis</taxon>
        <taxon>Mucoromycota</taxon>
        <taxon>Mucoromycotina</taxon>
        <taxon>Mucoromycetes</taxon>
        <taxon>Mucorales</taxon>
        <taxon>Phycomycetaceae</taxon>
        <taxon>Phycomyces</taxon>
    </lineage>
</organism>
<dbReference type="UniPathway" id="UPA00378"/>
<evidence type="ECO:0000256" key="1">
    <source>
        <dbReference type="ARBA" id="ARBA00004477"/>
    </source>
</evidence>
<keyword evidence="10 15" id="KW-1133">Transmembrane helix</keyword>
<evidence type="ECO:0000313" key="18">
    <source>
        <dbReference type="Proteomes" id="UP000077315"/>
    </source>
</evidence>
<keyword evidence="5" id="KW-0328">Glycosyltransferase</keyword>
<dbReference type="InterPro" id="IPR027005">
    <property type="entry name" value="PMT-like"/>
</dbReference>
<feature type="transmembrane region" description="Helical" evidence="15">
    <location>
        <begin position="604"/>
        <end position="629"/>
    </location>
</feature>
<feature type="compositionally biased region" description="Basic and acidic residues" evidence="14">
    <location>
        <begin position="912"/>
        <end position="942"/>
    </location>
</feature>
<evidence type="ECO:0000256" key="7">
    <source>
        <dbReference type="ARBA" id="ARBA00022692"/>
    </source>
</evidence>
<evidence type="ECO:0000256" key="15">
    <source>
        <dbReference type="SAM" id="Phobius"/>
    </source>
</evidence>
<feature type="compositionally biased region" description="Basic and acidic residues" evidence="14">
    <location>
        <begin position="872"/>
        <end position="903"/>
    </location>
</feature>
<name>A0A162PKI0_PHYB8</name>
<evidence type="ECO:0000256" key="9">
    <source>
        <dbReference type="ARBA" id="ARBA00022824"/>
    </source>
</evidence>
<evidence type="ECO:0000313" key="17">
    <source>
        <dbReference type="EMBL" id="OAD73677.1"/>
    </source>
</evidence>
<reference evidence="18" key="1">
    <citation type="submission" date="2015-06" db="EMBL/GenBank/DDBJ databases">
        <title>Expansion of signal transduction pathways in fungi by whole-genome duplication.</title>
        <authorList>
            <consortium name="DOE Joint Genome Institute"/>
            <person name="Corrochano L.M."/>
            <person name="Kuo A."/>
            <person name="Marcet-Houben M."/>
            <person name="Polaino S."/>
            <person name="Salamov A."/>
            <person name="Villalobos J.M."/>
            <person name="Alvarez M.I."/>
            <person name="Avalos J."/>
            <person name="Benito E.P."/>
            <person name="Benoit I."/>
            <person name="Burger G."/>
            <person name="Camino L.P."/>
            <person name="Canovas D."/>
            <person name="Cerda-Olmedo E."/>
            <person name="Cheng J.-F."/>
            <person name="Dominguez A."/>
            <person name="Elias M."/>
            <person name="Eslava A.P."/>
            <person name="Glaser F."/>
            <person name="Grimwood J."/>
            <person name="Gutierrez G."/>
            <person name="Heitman J."/>
            <person name="Henrissat B."/>
            <person name="Iturriaga E.A."/>
            <person name="Lang B.F."/>
            <person name="Lavin J.L."/>
            <person name="Lee S."/>
            <person name="Li W."/>
            <person name="Lindquist E."/>
            <person name="Lopez-Garcia S."/>
            <person name="Luque E.M."/>
            <person name="Marcos A.T."/>
            <person name="Martin J."/>
            <person name="McCluskey K."/>
            <person name="Medina H.R."/>
            <person name="Miralles-Duran A."/>
            <person name="Miyazaki A."/>
            <person name="Munoz-Torres E."/>
            <person name="Oguiza J.A."/>
            <person name="Ohm R."/>
            <person name="Olmedo M."/>
            <person name="Orejas M."/>
            <person name="Ortiz-Castellanos L."/>
            <person name="Pisabarro A.G."/>
            <person name="Rodriguez-Romero J."/>
            <person name="Ruiz-Herrera J."/>
            <person name="Ruiz-Vazquez R."/>
            <person name="Sanz C."/>
            <person name="Schackwitz W."/>
            <person name="Schmutz J."/>
            <person name="Shahriari M."/>
            <person name="Shelest E."/>
            <person name="Silva-Franco F."/>
            <person name="Soanes D."/>
            <person name="Syed K."/>
            <person name="Tagua V.G."/>
            <person name="Talbot N.J."/>
            <person name="Thon M."/>
            <person name="De vries R.P."/>
            <person name="Wiebenga A."/>
            <person name="Yadav J.S."/>
            <person name="Braun E.L."/>
            <person name="Baker S."/>
            <person name="Garre V."/>
            <person name="Horwitz B."/>
            <person name="Torres-Martinez S."/>
            <person name="Idnurm A."/>
            <person name="Herrera-Estrella A."/>
            <person name="Gabaldon T."/>
            <person name="Grigoriev I.V."/>
        </authorList>
    </citation>
    <scope>NUCLEOTIDE SEQUENCE [LARGE SCALE GENOMIC DNA]</scope>
    <source>
        <strain evidence="18">NRRL 1555(-)</strain>
    </source>
</reference>
<keyword evidence="8" id="KW-0677">Repeat</keyword>
<dbReference type="Pfam" id="PF02366">
    <property type="entry name" value="PMT"/>
    <property type="match status" value="1"/>
</dbReference>
<dbReference type="STRING" id="763407.A0A162PKI0"/>
<evidence type="ECO:0000259" key="16">
    <source>
        <dbReference type="PROSITE" id="PS50919"/>
    </source>
</evidence>
<dbReference type="InParanoid" id="A0A162PKI0"/>
<protein>
    <recommendedName>
        <fullName evidence="4">dolichyl-phosphate-mannose--protein mannosyltransferase</fullName>
        <ecNumber evidence="4">2.4.1.109</ecNumber>
    </recommendedName>
</protein>
<evidence type="ECO:0000256" key="11">
    <source>
        <dbReference type="ARBA" id="ARBA00023136"/>
    </source>
</evidence>
<keyword evidence="7 15" id="KW-0812">Transmembrane</keyword>
<feature type="transmembrane region" description="Helical" evidence="15">
    <location>
        <begin position="724"/>
        <end position="746"/>
    </location>
</feature>
<feature type="domain" description="MIR" evidence="16">
    <location>
        <begin position="334"/>
        <end position="388"/>
    </location>
</feature>
<feature type="transmembrane region" description="Helical" evidence="15">
    <location>
        <begin position="200"/>
        <end position="216"/>
    </location>
</feature>
<evidence type="ECO:0000256" key="13">
    <source>
        <dbReference type="ARBA" id="ARBA00045102"/>
    </source>
</evidence>
<dbReference type="AlphaFoldDB" id="A0A162PKI0"/>
<dbReference type="SUPFAM" id="SSF82109">
    <property type="entry name" value="MIR domain"/>
    <property type="match status" value="1"/>
</dbReference>
<accession>A0A162PKI0</accession>
<comment type="subcellular location">
    <subcellularLocation>
        <location evidence="1">Endoplasmic reticulum membrane</location>
        <topology evidence="1">Multi-pass membrane protein</topology>
    </subcellularLocation>
</comment>
<evidence type="ECO:0000256" key="10">
    <source>
        <dbReference type="ARBA" id="ARBA00022989"/>
    </source>
</evidence>
<dbReference type="GO" id="GO:0005789">
    <property type="term" value="C:endoplasmic reticulum membrane"/>
    <property type="evidence" value="ECO:0007669"/>
    <property type="project" value="UniProtKB-SubCell"/>
</dbReference>
<dbReference type="Proteomes" id="UP000077315">
    <property type="component" value="Unassembled WGS sequence"/>
</dbReference>
<feature type="compositionally biased region" description="Basic residues" evidence="14">
    <location>
        <begin position="1"/>
        <end position="10"/>
    </location>
</feature>
<evidence type="ECO:0000256" key="5">
    <source>
        <dbReference type="ARBA" id="ARBA00022676"/>
    </source>
</evidence>
<feature type="region of interest" description="Disordered" evidence="14">
    <location>
        <begin position="1"/>
        <end position="26"/>
    </location>
</feature>
<evidence type="ECO:0000256" key="6">
    <source>
        <dbReference type="ARBA" id="ARBA00022679"/>
    </source>
</evidence>
<dbReference type="Gene3D" id="2.80.10.50">
    <property type="match status" value="1"/>
</dbReference>
<comment type="catalytic activity">
    <reaction evidence="13">
        <text>a di-trans,poly-cis-dolichyl beta-D-mannosyl phosphate + L-seryl-[protein] = 3-O-(alpha-D-mannosyl)-L-seryl-[protein] + a di-trans,poly-cis-dolichyl phosphate + H(+)</text>
        <dbReference type="Rhea" id="RHEA:17377"/>
        <dbReference type="Rhea" id="RHEA-COMP:9863"/>
        <dbReference type="Rhea" id="RHEA-COMP:13546"/>
        <dbReference type="Rhea" id="RHEA-COMP:19498"/>
        <dbReference type="Rhea" id="RHEA-COMP:19501"/>
        <dbReference type="ChEBI" id="CHEBI:15378"/>
        <dbReference type="ChEBI" id="CHEBI:29999"/>
        <dbReference type="ChEBI" id="CHEBI:57683"/>
        <dbReference type="ChEBI" id="CHEBI:58211"/>
        <dbReference type="ChEBI" id="CHEBI:137321"/>
        <dbReference type="EC" id="2.4.1.109"/>
    </reaction>
</comment>
<evidence type="ECO:0000256" key="12">
    <source>
        <dbReference type="ARBA" id="ARBA00045085"/>
    </source>
</evidence>
<keyword evidence="18" id="KW-1185">Reference proteome</keyword>
<feature type="region of interest" description="Disordered" evidence="14">
    <location>
        <begin position="872"/>
        <end position="942"/>
    </location>
</feature>
<sequence length="942" mass="105570">MFSLRYRRAASKSDKNHNDHNSPIPLYQYGHEDMQDDYDSKLKKQHANMDNQTGFTVQDYIQLVMVTILAASVRVWTLNPTQPISLSELEIVNQIDWYIQSKFFIGTSPPLAGLLYTKLAQLAGYTGNANLLFDGQSFGDFPAQPLRTFASILGVMMIPMGYTTIRLLGHSQLAAILVAGLLAIENGMVTQSQFFSSEGLVYALTAASMLSWAYVYKIQQRDSTKTSWTWQSLTGLLIGCAMSTKWQGICGFVIIWAATVRDTWKMLSEKNKAMSQILRHLSSRVVSIGALPVAVYLGVFYIHFQLVPNAGDHDLLISSKLKYSLEGNHFKGTYQEIPYGSRVVLKHVGTAGGYLNSHNARYATGSTQQIVSLYPFTDINNIWIIQKGTELWNSSQPFETVKTNDHIRLEHFVSKRKLHSHNHRPPMSSKKEHHEVTAYGDRHLRDNNDSWWARVLNKDDKIDPSDKTPIKALSSRLRLLHSRGCYLMSHNIALPAPALNQQEVSCMSSASKALSTFVIEAVYHEGLEGKPKISYSVPSFFEKLNEVHDIMANFPNVMHDRLATVPLAEAAKSKNGGSQRSTPLGYLLRARNTLIWDELSGRSVYMIFNLVIQRLVLFNFVAYGILLGFKCFAQKRQIQWSASNWSSNEGTMWSVHESNDHRDVVHGNSLEYFLAGSILYTIGLSLLPSHTQNMADLLPCIYLCIGATVLNIESLTNRLGRARLLVFLAVFGLAAHSFLSLSPLAYGTTPWTQDDCRASGLKSLDCLRFPSMTQIGSEIDSDSTQKRVVLVDVPGQRYPFDYVLGEEFDADKSIHELRSQRYTQEAEQATGVQRYHRATQTVGYTQEQNDEWADKINKAGLARVEAEIKKQNEKKKVETEKAAKEALKAEAEKGTKNPAEDSGKASVAEVQAEAKAKAKAEATKESHAQEVKEQVQEVEIKN</sequence>
<evidence type="ECO:0000256" key="8">
    <source>
        <dbReference type="ARBA" id="ARBA00022737"/>
    </source>
</evidence>
<dbReference type="GeneID" id="28996707"/>
<dbReference type="OrthoDB" id="292747at2759"/>